<keyword evidence="2" id="KW-1185">Reference proteome</keyword>
<dbReference type="AlphaFoldDB" id="U2LZH4"/>
<protein>
    <submittedName>
        <fullName evidence="1">Uncharacterized protein</fullName>
    </submittedName>
</protein>
<sequence>MNFENAAAYSSYQRRHQKIAKILSRKTGSDIVHIWTLENWKYNFTDISSRRGGLRFRFTSDVNPEVREACLKFGEWLRKEYIFPIRVPVYVKGKKYIKSMDGEMVHGTFFQPYDKRYEPYVRVAT</sequence>
<dbReference type="Proteomes" id="UP000016662">
    <property type="component" value="Unassembled WGS sequence"/>
</dbReference>
<dbReference type="eggNOG" id="COG0457">
    <property type="taxonomic scope" value="Bacteria"/>
</dbReference>
<reference evidence="1 2" key="1">
    <citation type="submission" date="2013-07" db="EMBL/GenBank/DDBJ databases">
        <authorList>
            <person name="Weinstock G."/>
            <person name="Sodergren E."/>
            <person name="Wylie T."/>
            <person name="Fulton L."/>
            <person name="Fulton R."/>
            <person name="Fronick C."/>
            <person name="O'Laughlin M."/>
            <person name="Godfrey J."/>
            <person name="Miner T."/>
            <person name="Herter B."/>
            <person name="Appelbaum E."/>
            <person name="Cordes M."/>
            <person name="Lek S."/>
            <person name="Wollam A."/>
            <person name="Pepin K.H."/>
            <person name="Palsikar V.B."/>
            <person name="Mitreva M."/>
            <person name="Wilson R.K."/>
        </authorList>
    </citation>
    <scope>NUCLEOTIDE SEQUENCE [LARGE SCALE GENOMIC DNA]</scope>
    <source>
        <strain evidence="1 2">ATCC 27760</strain>
    </source>
</reference>
<evidence type="ECO:0000313" key="2">
    <source>
        <dbReference type="Proteomes" id="UP000016662"/>
    </source>
</evidence>
<organism evidence="1 2">
    <name type="scientific">Ruminococcus callidus ATCC 27760</name>
    <dbReference type="NCBI Taxonomy" id="411473"/>
    <lineage>
        <taxon>Bacteria</taxon>
        <taxon>Bacillati</taxon>
        <taxon>Bacillota</taxon>
        <taxon>Clostridia</taxon>
        <taxon>Eubacteriales</taxon>
        <taxon>Oscillospiraceae</taxon>
        <taxon>Ruminococcus</taxon>
    </lineage>
</organism>
<comment type="caution">
    <text evidence="1">The sequence shown here is derived from an EMBL/GenBank/DDBJ whole genome shotgun (WGS) entry which is preliminary data.</text>
</comment>
<evidence type="ECO:0000313" key="1">
    <source>
        <dbReference type="EMBL" id="ERJ94904.1"/>
    </source>
</evidence>
<accession>U2LZH4</accession>
<dbReference type="EMBL" id="AWVF01000229">
    <property type="protein sequence ID" value="ERJ94904.1"/>
    <property type="molecule type" value="Genomic_DNA"/>
</dbReference>
<name>U2LZH4_9FIRM</name>
<dbReference type="HOGENOM" id="CLU_1991055_0_0_9"/>
<dbReference type="STRING" id="411473.RUMCAL_01817"/>
<gene>
    <name evidence="1" type="ORF">RUMCAL_01817</name>
</gene>
<proteinExistence type="predicted"/>
<dbReference type="RefSeq" id="WP_021683313.1">
    <property type="nucleotide sequence ID" value="NZ_KI260477.1"/>
</dbReference>